<gene>
    <name evidence="3" type="ORF">PEVE_00017031</name>
</gene>
<sequence>MMTRGKQRLSKGTSATQGKATSVGAKRSSSTRSVPSVARKRSRRVPPNNGPVQTPHLAEATHPAELERQPLTGNSTTAVDRQELTTSLIPSSVSIPDLTKAVSAAVIKSLSEAGVIPSANTVPTTEQNADPAAAVQESVAAVVQDLTGRQIQVPRPVCSSRTDNCSSTSATRELADITKTLLEAGISSASVKAYKRPWALFTSWAQQFLGDMLIKLPIQPAILALFIAHLYSLKYAASSVTSYVSAISYVHQLAAVDDPTKAAIINQLLKGYRKLAPTTDIRLPITLPILNKLLGSFQHTVSSAYQIHLLSAMCAIAFFAFLRIGEITTTSGESTNLIRITQLDRLVDKKGNVKALQLTLINYKHSDPGQNFVVYIYPESLCCPVQLLLQYVSLR</sequence>
<dbReference type="InterPro" id="IPR010998">
    <property type="entry name" value="Integrase_recombinase_N"/>
</dbReference>
<dbReference type="PANTHER" id="PTHR34605">
    <property type="entry name" value="PHAGE_INTEGRASE DOMAIN-CONTAINING PROTEIN"/>
    <property type="match status" value="1"/>
</dbReference>
<reference evidence="3 4" key="1">
    <citation type="submission" date="2022-05" db="EMBL/GenBank/DDBJ databases">
        <authorList>
            <consortium name="Genoscope - CEA"/>
            <person name="William W."/>
        </authorList>
    </citation>
    <scope>NUCLEOTIDE SEQUENCE [LARGE SCALE GENOMIC DNA]</scope>
</reference>
<dbReference type="SUPFAM" id="SSF47823">
    <property type="entry name" value="lambda integrase-like, N-terminal domain"/>
    <property type="match status" value="1"/>
</dbReference>
<dbReference type="Gene3D" id="1.10.150.130">
    <property type="match status" value="1"/>
</dbReference>
<name>A0ABN8S8S5_9CNID</name>
<evidence type="ECO:0000256" key="2">
    <source>
        <dbReference type="SAM" id="MobiDB-lite"/>
    </source>
</evidence>
<feature type="region of interest" description="Disordered" evidence="2">
    <location>
        <begin position="1"/>
        <end position="56"/>
    </location>
</feature>
<evidence type="ECO:0000313" key="3">
    <source>
        <dbReference type="EMBL" id="CAH3186645.1"/>
    </source>
</evidence>
<dbReference type="EMBL" id="CALNXI010002352">
    <property type="protein sequence ID" value="CAH3186645.1"/>
    <property type="molecule type" value="Genomic_DNA"/>
</dbReference>
<keyword evidence="1" id="KW-0238">DNA-binding</keyword>
<dbReference type="Proteomes" id="UP001159427">
    <property type="component" value="Unassembled WGS sequence"/>
</dbReference>
<feature type="non-terminal residue" evidence="3">
    <location>
        <position position="395"/>
    </location>
</feature>
<dbReference type="PANTHER" id="PTHR34605:SF3">
    <property type="entry name" value="P CELL-TYPE AGGLUTINATION PROTEIN MAP4-LIKE-RELATED"/>
    <property type="match status" value="1"/>
</dbReference>
<organism evidence="3 4">
    <name type="scientific">Porites evermanni</name>
    <dbReference type="NCBI Taxonomy" id="104178"/>
    <lineage>
        <taxon>Eukaryota</taxon>
        <taxon>Metazoa</taxon>
        <taxon>Cnidaria</taxon>
        <taxon>Anthozoa</taxon>
        <taxon>Hexacorallia</taxon>
        <taxon>Scleractinia</taxon>
        <taxon>Fungiina</taxon>
        <taxon>Poritidae</taxon>
        <taxon>Porites</taxon>
    </lineage>
</organism>
<accession>A0ABN8S8S5</accession>
<proteinExistence type="predicted"/>
<protein>
    <submittedName>
        <fullName evidence="3">Uncharacterized protein</fullName>
    </submittedName>
</protein>
<feature type="compositionally biased region" description="Polar residues" evidence="2">
    <location>
        <begin position="10"/>
        <end position="20"/>
    </location>
</feature>
<comment type="caution">
    <text evidence="3">The sequence shown here is derived from an EMBL/GenBank/DDBJ whole genome shotgun (WGS) entry which is preliminary data.</text>
</comment>
<evidence type="ECO:0000256" key="1">
    <source>
        <dbReference type="ARBA" id="ARBA00023125"/>
    </source>
</evidence>
<keyword evidence="4" id="KW-1185">Reference proteome</keyword>
<evidence type="ECO:0000313" key="4">
    <source>
        <dbReference type="Proteomes" id="UP001159427"/>
    </source>
</evidence>
<dbReference type="InterPro" id="IPR052925">
    <property type="entry name" value="Phage_Integrase-like_Recomb"/>
</dbReference>